<dbReference type="InterPro" id="IPR043128">
    <property type="entry name" value="Rev_trsase/Diguanyl_cyclase"/>
</dbReference>
<organism evidence="2 3">
    <name type="scientific">Pinctada imbricata</name>
    <name type="common">Atlantic pearl-oyster</name>
    <name type="synonym">Pinctada martensii</name>
    <dbReference type="NCBI Taxonomy" id="66713"/>
    <lineage>
        <taxon>Eukaryota</taxon>
        <taxon>Metazoa</taxon>
        <taxon>Spiralia</taxon>
        <taxon>Lophotrochozoa</taxon>
        <taxon>Mollusca</taxon>
        <taxon>Bivalvia</taxon>
        <taxon>Autobranchia</taxon>
        <taxon>Pteriomorphia</taxon>
        <taxon>Pterioida</taxon>
        <taxon>Pterioidea</taxon>
        <taxon>Pteriidae</taxon>
        <taxon>Pinctada</taxon>
    </lineage>
</organism>
<dbReference type="InterPro" id="IPR000477">
    <property type="entry name" value="RT_dom"/>
</dbReference>
<dbReference type="Gene3D" id="3.10.10.10">
    <property type="entry name" value="HIV Type 1 Reverse Transcriptase, subunit A, domain 1"/>
    <property type="match status" value="1"/>
</dbReference>
<dbReference type="CDD" id="cd03714">
    <property type="entry name" value="RT_DIRS1"/>
    <property type="match status" value="1"/>
</dbReference>
<dbReference type="PANTHER" id="PTHR33050:SF7">
    <property type="entry name" value="RIBONUCLEASE H"/>
    <property type="match status" value="1"/>
</dbReference>
<sequence>MESLMSAVRLMKPYCYMASIDLKDAYYSVPLASEHRKFVRFEWNGKLFQYTCLAFGLACCPRQFTKLMKPIFSQLRRKGIECVSYIDDSYLQGDDENHCWQNVKETASLLQNLGFIVNYEKSVFLPSQRINFLGFSLNSVNMTVRLTETKAQYLRERVEELHTKERAKIREVSQVLGLMVASFPGVDLGPLFYRSLENCKIDALRSAKGNFEAFMTIDHDAKSDLLWWIENISVSKKEVYRNDPTLVLRTDASKEGWGAELGDKVTGGRWTEKESDCHINHLEIKAVLFALMALCSSFYNIHIQLQCDNTTAVSYINSMGGSRSRSCNKVAKEIWLWCLDREIWISATHLPGVENVIADRLSRNFNDETEWTIKNVVFNRIDHIWGPFQCDIFASRLNNKVSRFVSWRPDPFAIHIDAFSISWVDMYFYAFPPFSMISRCLQKIEKEGAKGVIIVPDWSTQSWYSRLFSMLIDVPRILPQDRDLLTLPGLKKEHPLRKKMTLMACLLSGINSERQEFRVKYLKSLSIRGEEARRFNTQFTSEDGRISVQGTRLVQPVPL</sequence>
<keyword evidence="3" id="KW-1185">Reference proteome</keyword>
<dbReference type="SUPFAM" id="SSF56672">
    <property type="entry name" value="DNA/RNA polymerases"/>
    <property type="match status" value="1"/>
</dbReference>
<dbReference type="GO" id="GO:0003676">
    <property type="term" value="F:nucleic acid binding"/>
    <property type="evidence" value="ECO:0007669"/>
    <property type="project" value="InterPro"/>
</dbReference>
<evidence type="ECO:0000313" key="3">
    <source>
        <dbReference type="Proteomes" id="UP001186944"/>
    </source>
</evidence>
<dbReference type="InterPro" id="IPR036397">
    <property type="entry name" value="RNaseH_sf"/>
</dbReference>
<evidence type="ECO:0000259" key="1">
    <source>
        <dbReference type="PROSITE" id="PS50878"/>
    </source>
</evidence>
<dbReference type="AlphaFoldDB" id="A0AA89C5R0"/>
<comment type="caution">
    <text evidence="2">The sequence shown here is derived from an EMBL/GenBank/DDBJ whole genome shotgun (WGS) entry which is preliminary data.</text>
</comment>
<dbReference type="Proteomes" id="UP001186944">
    <property type="component" value="Unassembled WGS sequence"/>
</dbReference>
<dbReference type="InterPro" id="IPR052055">
    <property type="entry name" value="Hepadnavirus_pol/RT"/>
</dbReference>
<dbReference type="PANTHER" id="PTHR33050">
    <property type="entry name" value="REVERSE TRANSCRIPTASE DOMAIN-CONTAINING PROTEIN"/>
    <property type="match status" value="1"/>
</dbReference>
<proteinExistence type="predicted"/>
<dbReference type="InterPro" id="IPR043502">
    <property type="entry name" value="DNA/RNA_pol_sf"/>
</dbReference>
<feature type="domain" description="Reverse transcriptase" evidence="1">
    <location>
        <begin position="1"/>
        <end position="137"/>
    </location>
</feature>
<dbReference type="GO" id="GO:0006259">
    <property type="term" value="P:DNA metabolic process"/>
    <property type="evidence" value="ECO:0007669"/>
    <property type="project" value="UniProtKB-ARBA"/>
</dbReference>
<evidence type="ECO:0000313" key="2">
    <source>
        <dbReference type="EMBL" id="KAK3095762.1"/>
    </source>
</evidence>
<dbReference type="Pfam" id="PF00078">
    <property type="entry name" value="RVT_1"/>
    <property type="match status" value="1"/>
</dbReference>
<protein>
    <recommendedName>
        <fullName evidence="1">Reverse transcriptase domain-containing protein</fullName>
    </recommendedName>
</protein>
<gene>
    <name evidence="2" type="ORF">FSP39_018720</name>
</gene>
<name>A0AA89C5R0_PINIB</name>
<dbReference type="CDD" id="cd09275">
    <property type="entry name" value="RNase_HI_RT_DIRS1"/>
    <property type="match status" value="1"/>
</dbReference>
<accession>A0AA89C5R0</accession>
<reference evidence="2" key="1">
    <citation type="submission" date="2019-08" db="EMBL/GenBank/DDBJ databases">
        <title>The improved chromosome-level genome for the pearl oyster Pinctada fucata martensii using PacBio sequencing and Hi-C.</title>
        <authorList>
            <person name="Zheng Z."/>
        </authorList>
    </citation>
    <scope>NUCLEOTIDE SEQUENCE</scope>
    <source>
        <strain evidence="2">ZZ-2019</strain>
        <tissue evidence="2">Adductor muscle</tissue>
    </source>
</reference>
<dbReference type="Gene3D" id="3.30.420.10">
    <property type="entry name" value="Ribonuclease H-like superfamily/Ribonuclease H"/>
    <property type="match status" value="1"/>
</dbReference>
<dbReference type="EMBL" id="VSWD01000008">
    <property type="protein sequence ID" value="KAK3095762.1"/>
    <property type="molecule type" value="Genomic_DNA"/>
</dbReference>
<dbReference type="PROSITE" id="PS50878">
    <property type="entry name" value="RT_POL"/>
    <property type="match status" value="1"/>
</dbReference>
<dbReference type="Gene3D" id="3.30.70.270">
    <property type="match status" value="1"/>
</dbReference>